<gene>
    <name evidence="3" type="ORF">GCM10007350_25730</name>
</gene>
<keyword evidence="4" id="KW-1185">Reference proteome</keyword>
<evidence type="ECO:0000313" key="4">
    <source>
        <dbReference type="Proteomes" id="UP000604737"/>
    </source>
</evidence>
<organism evidence="3 4">
    <name type="scientific">Jeongeupia chitinilytica</name>
    <dbReference type="NCBI Taxonomy" id="1041641"/>
    <lineage>
        <taxon>Bacteria</taxon>
        <taxon>Pseudomonadati</taxon>
        <taxon>Pseudomonadota</taxon>
        <taxon>Betaproteobacteria</taxon>
        <taxon>Neisseriales</taxon>
        <taxon>Chitinibacteraceae</taxon>
        <taxon>Jeongeupia</taxon>
    </lineage>
</organism>
<evidence type="ECO:0000256" key="1">
    <source>
        <dbReference type="SAM" id="MobiDB-lite"/>
    </source>
</evidence>
<keyword evidence="2" id="KW-0812">Transmembrane</keyword>
<evidence type="ECO:0000313" key="3">
    <source>
        <dbReference type="EMBL" id="GHD65373.1"/>
    </source>
</evidence>
<evidence type="ECO:0008006" key="5">
    <source>
        <dbReference type="Google" id="ProtNLM"/>
    </source>
</evidence>
<keyword evidence="2" id="KW-0472">Membrane</keyword>
<dbReference type="Proteomes" id="UP000604737">
    <property type="component" value="Unassembled WGS sequence"/>
</dbReference>
<name>A0ABQ3H1V5_9NEIS</name>
<comment type="caution">
    <text evidence="3">The sequence shown here is derived from an EMBL/GenBank/DDBJ whole genome shotgun (WGS) entry which is preliminary data.</text>
</comment>
<accession>A0ABQ3H1V5</accession>
<evidence type="ECO:0000256" key="2">
    <source>
        <dbReference type="SAM" id="Phobius"/>
    </source>
</evidence>
<feature type="region of interest" description="Disordered" evidence="1">
    <location>
        <begin position="63"/>
        <end position="93"/>
    </location>
</feature>
<proteinExistence type="predicted"/>
<feature type="transmembrane region" description="Helical" evidence="2">
    <location>
        <begin position="38"/>
        <end position="56"/>
    </location>
</feature>
<reference evidence="4" key="1">
    <citation type="journal article" date="2019" name="Int. J. Syst. Evol. Microbiol.">
        <title>The Global Catalogue of Microorganisms (GCM) 10K type strain sequencing project: providing services to taxonomists for standard genome sequencing and annotation.</title>
        <authorList>
            <consortium name="The Broad Institute Genomics Platform"/>
            <consortium name="The Broad Institute Genome Sequencing Center for Infectious Disease"/>
            <person name="Wu L."/>
            <person name="Ma J."/>
        </authorList>
    </citation>
    <scope>NUCLEOTIDE SEQUENCE [LARGE SCALE GENOMIC DNA]</scope>
    <source>
        <strain evidence="4">KCTC 23701</strain>
    </source>
</reference>
<dbReference type="EMBL" id="BMYO01000007">
    <property type="protein sequence ID" value="GHD65373.1"/>
    <property type="molecule type" value="Genomic_DNA"/>
</dbReference>
<protein>
    <recommendedName>
        <fullName evidence="5">DUF805 domain-containing protein</fullName>
    </recommendedName>
</protein>
<keyword evidence="2" id="KW-1133">Transmembrane helix</keyword>
<sequence>MATVAMALLLLCVALNLAVSVAVLRCPLYETGQKWCQIVLIWLLPMIGPALIGGFLHSQFDSPRFDPSAGHENEGGDLPPLGHSADGAEHSPP</sequence>